<evidence type="ECO:0000313" key="6">
    <source>
        <dbReference type="Proteomes" id="UP000009046"/>
    </source>
</evidence>
<accession>E0VD38</accession>
<dbReference type="InterPro" id="IPR004827">
    <property type="entry name" value="bZIP"/>
</dbReference>
<dbReference type="EMBL" id="DS235070">
    <property type="protein sequence ID" value="EEB11294.1"/>
    <property type="molecule type" value="Genomic_DNA"/>
</dbReference>
<organism>
    <name type="scientific">Pediculus humanus subsp. corporis</name>
    <name type="common">Body louse</name>
    <dbReference type="NCBI Taxonomy" id="121224"/>
    <lineage>
        <taxon>Eukaryota</taxon>
        <taxon>Metazoa</taxon>
        <taxon>Ecdysozoa</taxon>
        <taxon>Arthropoda</taxon>
        <taxon>Hexapoda</taxon>
        <taxon>Insecta</taxon>
        <taxon>Pterygota</taxon>
        <taxon>Neoptera</taxon>
        <taxon>Paraneoptera</taxon>
        <taxon>Psocodea</taxon>
        <taxon>Troctomorpha</taxon>
        <taxon>Phthiraptera</taxon>
        <taxon>Anoplura</taxon>
        <taxon>Pediculidae</taxon>
        <taxon>Pediculus</taxon>
    </lineage>
</organism>
<dbReference type="Gene3D" id="1.20.5.170">
    <property type="match status" value="1"/>
</dbReference>
<protein>
    <recommendedName>
        <fullName evidence="3">BZIP domain-containing protein</fullName>
    </recommendedName>
</protein>
<keyword evidence="6" id="KW-1185">Reference proteome</keyword>
<dbReference type="eggNOG" id="ENOG502SBKU">
    <property type="taxonomic scope" value="Eukaryota"/>
</dbReference>
<dbReference type="KEGG" id="phu:Phum_PHUM105220"/>
<evidence type="ECO:0000256" key="1">
    <source>
        <dbReference type="SAM" id="Coils"/>
    </source>
</evidence>
<dbReference type="SMART" id="SM00338">
    <property type="entry name" value="BRLZ"/>
    <property type="match status" value="1"/>
</dbReference>
<dbReference type="EnsemblMetazoa" id="PHUM105220-RA">
    <property type="protein sequence ID" value="PHUM105220-PA"/>
    <property type="gene ID" value="PHUM105220"/>
</dbReference>
<proteinExistence type="predicted"/>
<reference evidence="4" key="2">
    <citation type="submission" date="2007-04" db="EMBL/GenBank/DDBJ databases">
        <title>The genome of the human body louse.</title>
        <authorList>
            <consortium name="The Human Body Louse Genome Consortium"/>
            <person name="Kirkness E."/>
            <person name="Walenz B."/>
            <person name="Hass B."/>
            <person name="Bruggner R."/>
            <person name="Strausberg R."/>
        </authorList>
    </citation>
    <scope>NUCLEOTIDE SEQUENCE</scope>
    <source>
        <strain evidence="4">USDA</strain>
    </source>
</reference>
<feature type="compositionally biased region" description="Polar residues" evidence="2">
    <location>
        <begin position="237"/>
        <end position="271"/>
    </location>
</feature>
<feature type="compositionally biased region" description="Basic residues" evidence="2">
    <location>
        <begin position="401"/>
        <end position="410"/>
    </location>
</feature>
<reference evidence="4" key="1">
    <citation type="submission" date="2007-04" db="EMBL/GenBank/DDBJ databases">
        <title>Annotation of Pediculus humanus corporis strain USDA.</title>
        <authorList>
            <person name="Kirkness E."/>
            <person name="Hannick L."/>
            <person name="Hass B."/>
            <person name="Bruggner R."/>
            <person name="Lawson D."/>
            <person name="Bidwell S."/>
            <person name="Joardar V."/>
            <person name="Caler E."/>
            <person name="Walenz B."/>
            <person name="Inman J."/>
            <person name="Schobel S."/>
            <person name="Galinsky K."/>
            <person name="Amedeo P."/>
            <person name="Strausberg R."/>
        </authorList>
    </citation>
    <scope>NUCLEOTIDE SEQUENCE</scope>
    <source>
        <strain evidence="4">USDA</strain>
    </source>
</reference>
<name>E0VD38_PEDHC</name>
<keyword evidence="1" id="KW-0175">Coiled coil</keyword>
<dbReference type="PROSITE" id="PS50217">
    <property type="entry name" value="BZIP"/>
    <property type="match status" value="1"/>
</dbReference>
<reference evidence="5" key="3">
    <citation type="submission" date="2020-05" db="UniProtKB">
        <authorList>
            <consortium name="EnsemblMetazoa"/>
        </authorList>
    </citation>
    <scope>IDENTIFICATION</scope>
    <source>
        <strain evidence="5">USDA</strain>
    </source>
</reference>
<dbReference type="GeneID" id="8238155"/>
<feature type="domain" description="BZIP" evidence="3">
    <location>
        <begin position="385"/>
        <end position="448"/>
    </location>
</feature>
<dbReference type="VEuPathDB" id="VectorBase:PHUM105220"/>
<dbReference type="EMBL" id="AAZO01001249">
    <property type="status" value="NOT_ANNOTATED_CDS"/>
    <property type="molecule type" value="Genomic_DNA"/>
</dbReference>
<dbReference type="InterPro" id="IPR046347">
    <property type="entry name" value="bZIP_sf"/>
</dbReference>
<sequence length="456" mass="52468">MKNYNSSREDQSEREMFYEFSNKKKMECERYQDCSWFQQDFLKDLSKSKLSPGEKEESNFSLNDFDLEMQYANDHTIPQVEDYLEVFDDDVFLDGNGKSLDVVNKFSWKSGDDKITFPNDNLNCDSHNAFCGLKKTDSFDSIEYISSNPADIVPITLMECMNNSGSASSGGNKEKCLKKNVSYTTDNYKENESMLSRNIKNENVNVNCVLGEKLDLNLDLPKVNFEQSMGDMKMNSKENNTLSSMPETCPNHNNLNLNQKKSVENNSQMSTESRRNTLKKDGKNSSIQNKPVCDEYSSIAERIKANAKRRVAKNYSVVAEEDGSDKDESEYEYDNDCETNESDSDDDYNTSESGSKRKCYGINKKSKTEDSKNNTEGVKDGSKSSDTYRERRDKNNEASRRSRQNRKNRERHMFKTLEEEERRNVKLRAEADVLEKQVTSLRQLLLQVVLRKADGT</sequence>
<gene>
    <name evidence="5" type="primary">8238155</name>
    <name evidence="4" type="ORF">Phum_PHUM105220</name>
</gene>
<evidence type="ECO:0000256" key="2">
    <source>
        <dbReference type="SAM" id="MobiDB-lite"/>
    </source>
</evidence>
<feature type="region of interest" description="Disordered" evidence="2">
    <location>
        <begin position="229"/>
        <end position="290"/>
    </location>
</feature>
<evidence type="ECO:0000313" key="5">
    <source>
        <dbReference type="EnsemblMetazoa" id="PHUM105220-PA"/>
    </source>
</evidence>
<dbReference type="HOGENOM" id="CLU_600373_0_0_1"/>
<dbReference type="STRING" id="121224.E0VD38"/>
<evidence type="ECO:0000313" key="4">
    <source>
        <dbReference type="EMBL" id="EEB11294.1"/>
    </source>
</evidence>
<dbReference type="GO" id="GO:0005634">
    <property type="term" value="C:nucleus"/>
    <property type="evidence" value="ECO:0007669"/>
    <property type="project" value="UniProtKB-ARBA"/>
</dbReference>
<dbReference type="Pfam" id="PF07716">
    <property type="entry name" value="bZIP_2"/>
    <property type="match status" value="1"/>
</dbReference>
<dbReference type="GO" id="GO:0003700">
    <property type="term" value="F:DNA-binding transcription factor activity"/>
    <property type="evidence" value="ECO:0007669"/>
    <property type="project" value="InterPro"/>
</dbReference>
<dbReference type="Proteomes" id="UP000009046">
    <property type="component" value="Unassembled WGS sequence"/>
</dbReference>
<feature type="coiled-coil region" evidence="1">
    <location>
        <begin position="417"/>
        <end position="444"/>
    </location>
</feature>
<feature type="region of interest" description="Disordered" evidence="2">
    <location>
        <begin position="317"/>
        <end position="414"/>
    </location>
</feature>
<feature type="compositionally biased region" description="Basic and acidic residues" evidence="2">
    <location>
        <begin position="272"/>
        <end position="283"/>
    </location>
</feature>
<evidence type="ECO:0000259" key="3">
    <source>
        <dbReference type="PROSITE" id="PS50217"/>
    </source>
</evidence>
<feature type="compositionally biased region" description="Acidic residues" evidence="2">
    <location>
        <begin position="319"/>
        <end position="349"/>
    </location>
</feature>
<dbReference type="RefSeq" id="XP_002424032.1">
    <property type="nucleotide sequence ID" value="XM_002423987.1"/>
</dbReference>
<dbReference type="EMBL" id="AAZO01001250">
    <property type="status" value="NOT_ANNOTATED_CDS"/>
    <property type="molecule type" value="Genomic_DNA"/>
</dbReference>
<dbReference type="AlphaFoldDB" id="E0VD38"/>
<feature type="compositionally biased region" description="Basic and acidic residues" evidence="2">
    <location>
        <begin position="366"/>
        <end position="400"/>
    </location>
</feature>
<dbReference type="SUPFAM" id="SSF57959">
    <property type="entry name" value="Leucine zipper domain"/>
    <property type="match status" value="1"/>
</dbReference>
<dbReference type="CTD" id="8238155"/>
<dbReference type="CDD" id="cd14813">
    <property type="entry name" value="bZIP_BmCbz-like"/>
    <property type="match status" value="1"/>
</dbReference>
<dbReference type="InParanoid" id="E0VD38"/>